<dbReference type="Proteomes" id="UP000192775">
    <property type="component" value="Chromosome"/>
</dbReference>
<dbReference type="STRING" id="1619308.B5808_10585"/>
<dbReference type="PROSITE" id="PS51383">
    <property type="entry name" value="YJEF_C_3"/>
    <property type="match status" value="1"/>
</dbReference>
<comment type="similarity">
    <text evidence="1">Belongs to the NnrD/CARKD family.</text>
</comment>
<dbReference type="RefSeq" id="WP_085019758.1">
    <property type="nucleotide sequence ID" value="NZ_BMHD01000001.1"/>
</dbReference>
<dbReference type="PANTHER" id="PTHR12592">
    <property type="entry name" value="ATP-DEPENDENT (S)-NAD(P)H-HYDRATE DEHYDRATASE FAMILY MEMBER"/>
    <property type="match status" value="1"/>
</dbReference>
<evidence type="ECO:0000313" key="3">
    <source>
        <dbReference type="Proteomes" id="UP000192775"/>
    </source>
</evidence>
<reference evidence="2 3" key="1">
    <citation type="submission" date="2017-04" db="EMBL/GenBank/DDBJ databases">
        <authorList>
            <person name="Afonso C.L."/>
            <person name="Miller P.J."/>
            <person name="Scott M.A."/>
            <person name="Spackman E."/>
            <person name="Goraichik I."/>
            <person name="Dimitrov K.M."/>
            <person name="Suarez D.L."/>
            <person name="Swayne D.E."/>
        </authorList>
    </citation>
    <scope>NUCLEOTIDE SEQUENCE [LARGE SCALE GENOMIC DNA]</scope>
    <source>
        <strain evidence="3">XA(T)</strain>
    </source>
</reference>
<feature type="binding site" evidence="1">
    <location>
        <position position="147"/>
    </location>
    <ligand>
        <name>(6S)-NADPHX</name>
        <dbReference type="ChEBI" id="CHEBI:64076"/>
    </ligand>
</feature>
<keyword evidence="1" id="KW-0456">Lyase</keyword>
<feature type="binding site" evidence="1">
    <location>
        <begin position="189"/>
        <end position="193"/>
    </location>
    <ligand>
        <name>AMP</name>
        <dbReference type="ChEBI" id="CHEBI:456215"/>
    </ligand>
</feature>
<dbReference type="EC" id="4.2.1.136" evidence="1"/>
<sequence length="289" mass="29581">MPRHDDDPAEGWTELTELDAARCVAVPGPDDDKYSRGVLGMLTGSPQYPGAAVLGVEAATRTGVGMVRYLAEDRPTDFVLRARPEVVTSDGRVQAWLAGSGTDPGSRSAEASARLGEAVASGLTLVLDAGALDRVDDVRGPCVLTPHAGELQRLIEAHGETVDRATISADPRRWALTAARLTGCTVLLKGFVTHICSAEGERLTVTSTTSWTATAGAGDVLAGAIGALLATNAQRIADDPGSLVPLAATGALLHARAAARASGGGPIVALDIAEALPAVVAELSSRRPG</sequence>
<comment type="subunit">
    <text evidence="1">Homotetramer.</text>
</comment>
<feature type="binding site" evidence="1">
    <location>
        <position position="219"/>
    </location>
    <ligand>
        <name>(6S)-NADPHX</name>
        <dbReference type="ChEBI" id="CHEBI:64076"/>
    </ligand>
</feature>
<dbReference type="EMBL" id="CP020715">
    <property type="protein sequence ID" value="ARJ05620.1"/>
    <property type="molecule type" value="Genomic_DNA"/>
</dbReference>
<accession>A0A1X9LUE1</accession>
<keyword evidence="3" id="KW-1185">Reference proteome</keyword>
<evidence type="ECO:0000256" key="1">
    <source>
        <dbReference type="HAMAP-Rule" id="MF_01965"/>
    </source>
</evidence>
<dbReference type="GO" id="GO:0110051">
    <property type="term" value="P:metabolite repair"/>
    <property type="evidence" value="ECO:0007669"/>
    <property type="project" value="TreeGrafter"/>
</dbReference>
<dbReference type="Gene3D" id="3.40.1190.20">
    <property type="match status" value="1"/>
</dbReference>
<feature type="binding site" evidence="1">
    <location>
        <position position="218"/>
    </location>
    <ligand>
        <name>AMP</name>
        <dbReference type="ChEBI" id="CHEBI:456215"/>
    </ligand>
</feature>
<keyword evidence="1" id="KW-0521">NADP</keyword>
<dbReference type="GO" id="GO:0005524">
    <property type="term" value="F:ATP binding"/>
    <property type="evidence" value="ECO:0007669"/>
    <property type="project" value="UniProtKB-KW"/>
</dbReference>
<organism evidence="2 3">
    <name type="scientific">Cnuibacter physcomitrellae</name>
    <dbReference type="NCBI Taxonomy" id="1619308"/>
    <lineage>
        <taxon>Bacteria</taxon>
        <taxon>Bacillati</taxon>
        <taxon>Actinomycetota</taxon>
        <taxon>Actinomycetes</taxon>
        <taxon>Micrococcales</taxon>
        <taxon>Microbacteriaceae</taxon>
        <taxon>Cnuibacter</taxon>
    </lineage>
</organism>
<proteinExistence type="inferred from homology"/>
<dbReference type="AlphaFoldDB" id="A0A1X9LUE1"/>
<dbReference type="KEGG" id="cphy:B5808_10585"/>
<dbReference type="PANTHER" id="PTHR12592:SF0">
    <property type="entry name" value="ATP-DEPENDENT (S)-NAD(P)H-HYDRATE DEHYDRATASE"/>
    <property type="match status" value="1"/>
</dbReference>
<dbReference type="Pfam" id="PF01256">
    <property type="entry name" value="Carb_kinase"/>
    <property type="match status" value="1"/>
</dbReference>
<comment type="function">
    <text evidence="1">Catalyzes the dehydration of the S-form of NAD(P)HX at the expense of ADP, which is converted to AMP. Together with NAD(P)HX epimerase, which catalyzes the epimerization of the S- and R-forms, the enzyme allows the repair of both epimers of NAD(P)HX, a damaged form of NAD(P)H that is a result of enzymatic or heat-dependent hydration.</text>
</comment>
<dbReference type="PROSITE" id="PS01050">
    <property type="entry name" value="YJEF_C_2"/>
    <property type="match status" value="1"/>
</dbReference>
<keyword evidence="1" id="KW-0520">NAD</keyword>
<feature type="binding site" evidence="1">
    <location>
        <position position="51"/>
    </location>
    <ligand>
        <name>(6S)-NADPHX</name>
        <dbReference type="ChEBI" id="CHEBI:64076"/>
    </ligand>
</feature>
<evidence type="ECO:0000313" key="2">
    <source>
        <dbReference type="EMBL" id="ARJ05620.1"/>
    </source>
</evidence>
<comment type="cofactor">
    <cofactor evidence="1">
        <name>Mg(2+)</name>
        <dbReference type="ChEBI" id="CHEBI:18420"/>
    </cofactor>
</comment>
<keyword evidence="1" id="KW-0547">Nucleotide-binding</keyword>
<dbReference type="GO" id="GO:0046496">
    <property type="term" value="P:nicotinamide nucleotide metabolic process"/>
    <property type="evidence" value="ECO:0007669"/>
    <property type="project" value="UniProtKB-UniRule"/>
</dbReference>
<dbReference type="InterPro" id="IPR029056">
    <property type="entry name" value="Ribokinase-like"/>
</dbReference>
<dbReference type="HAMAP" id="MF_01965">
    <property type="entry name" value="NADHX_dehydratase"/>
    <property type="match status" value="1"/>
</dbReference>
<dbReference type="GO" id="GO:0052855">
    <property type="term" value="F:ADP-dependent NAD(P)H-hydrate dehydratase activity"/>
    <property type="evidence" value="ECO:0007669"/>
    <property type="project" value="UniProtKB-UniRule"/>
</dbReference>
<feature type="binding site" evidence="1">
    <location>
        <position position="101"/>
    </location>
    <ligand>
        <name>(6S)-NADPHX</name>
        <dbReference type="ChEBI" id="CHEBI:64076"/>
    </ligand>
</feature>
<dbReference type="SUPFAM" id="SSF53613">
    <property type="entry name" value="Ribokinase-like"/>
    <property type="match status" value="1"/>
</dbReference>
<name>A0A1X9LUE1_9MICO</name>
<comment type="catalytic activity">
    <reaction evidence="1">
        <text>(6S)-NADPHX + ADP = AMP + phosphate + NADPH + H(+)</text>
        <dbReference type="Rhea" id="RHEA:32235"/>
        <dbReference type="ChEBI" id="CHEBI:15378"/>
        <dbReference type="ChEBI" id="CHEBI:43474"/>
        <dbReference type="ChEBI" id="CHEBI:57783"/>
        <dbReference type="ChEBI" id="CHEBI:64076"/>
        <dbReference type="ChEBI" id="CHEBI:456215"/>
        <dbReference type="ChEBI" id="CHEBI:456216"/>
        <dbReference type="EC" id="4.2.1.136"/>
    </reaction>
</comment>
<dbReference type="CDD" id="cd01171">
    <property type="entry name" value="YXKO-related"/>
    <property type="match status" value="1"/>
</dbReference>
<protein>
    <recommendedName>
        <fullName evidence="1">ADP-dependent (S)-NAD(P)H-hydrate dehydratase</fullName>
        <ecNumber evidence="1">4.2.1.136</ecNumber>
    </recommendedName>
    <alternativeName>
        <fullName evidence="1">ADP-dependent NAD(P)HX dehydratase</fullName>
    </alternativeName>
</protein>
<comment type="catalytic activity">
    <reaction evidence="1">
        <text>(6S)-NADHX + ADP = AMP + phosphate + NADH + H(+)</text>
        <dbReference type="Rhea" id="RHEA:32223"/>
        <dbReference type="ChEBI" id="CHEBI:15378"/>
        <dbReference type="ChEBI" id="CHEBI:43474"/>
        <dbReference type="ChEBI" id="CHEBI:57945"/>
        <dbReference type="ChEBI" id="CHEBI:64074"/>
        <dbReference type="ChEBI" id="CHEBI:456215"/>
        <dbReference type="ChEBI" id="CHEBI:456216"/>
        <dbReference type="EC" id="4.2.1.136"/>
    </reaction>
</comment>
<keyword evidence="1" id="KW-0067">ATP-binding</keyword>
<dbReference type="InterPro" id="IPR017953">
    <property type="entry name" value="Carbohydrate_kinase_pred_CS"/>
</dbReference>
<gene>
    <name evidence="1" type="primary">nnrD</name>
    <name evidence="2" type="ORF">B5808_10585</name>
</gene>
<dbReference type="GO" id="GO:0052856">
    <property type="term" value="F:NAD(P)HX epimerase activity"/>
    <property type="evidence" value="ECO:0007669"/>
    <property type="project" value="TreeGrafter"/>
</dbReference>
<dbReference type="InterPro" id="IPR000631">
    <property type="entry name" value="CARKD"/>
</dbReference>